<dbReference type="Pfam" id="PF02023">
    <property type="entry name" value="SCAN"/>
    <property type="match status" value="1"/>
</dbReference>
<dbReference type="SMART" id="SM00355">
    <property type="entry name" value="ZnF_C2H2"/>
    <property type="match status" value="4"/>
</dbReference>
<feature type="compositionally biased region" description="Polar residues" evidence="8">
    <location>
        <begin position="165"/>
        <end position="186"/>
    </location>
</feature>
<feature type="domain" description="C2H2-type" evidence="9">
    <location>
        <begin position="311"/>
        <end position="338"/>
    </location>
</feature>
<dbReference type="Gene3D" id="3.30.160.60">
    <property type="entry name" value="Classic Zinc Finger"/>
    <property type="match status" value="4"/>
</dbReference>
<dbReference type="RefSeq" id="XP_008589194.1">
    <property type="nucleotide sequence ID" value="XM_008590972.1"/>
</dbReference>
<dbReference type="InterPro" id="IPR003309">
    <property type="entry name" value="SCAN_dom"/>
</dbReference>
<evidence type="ECO:0000313" key="12">
    <source>
        <dbReference type="RefSeq" id="XP_008589194.1"/>
    </source>
</evidence>
<evidence type="ECO:0000313" key="13">
    <source>
        <dbReference type="RefSeq" id="XP_008589195.1"/>
    </source>
</evidence>
<feature type="region of interest" description="Disordered" evidence="8">
    <location>
        <begin position="279"/>
        <end position="299"/>
    </location>
</feature>
<evidence type="ECO:0000256" key="3">
    <source>
        <dbReference type="ARBA" id="ARBA00022771"/>
    </source>
</evidence>
<evidence type="ECO:0000256" key="5">
    <source>
        <dbReference type="ARBA" id="ARBA00023242"/>
    </source>
</evidence>
<dbReference type="RefSeq" id="XP_008589195.1">
    <property type="nucleotide sequence ID" value="XM_008590973.1"/>
</dbReference>
<sequence>MALDLRISFQCEPSRNDLESENMEFKPTQGTAVQREEGISECSSTQLNSFQNSNNSFAKQELQRLHEFFHSWLQPEKHSKDEIISQLVLEQFIISGHCSDRSTLKEKWESNGRNLEKLMEELTDDCMKPPVFVHVHMQGQEALFSENMPLKEVIVHLTKQLSAGTPTGENIKTPFQTPQYTAQETGQGDEDKEDSHIFLKIHQVNYSVNSQGNQVSSLHILQQGNCLGPEEEGVSYENPHNTSRAGLGTSRSQEGSLQRPSYHDVPKEVKSRFLLEPDQISPEPIPTHQSIKRNSSCEGERERFNRAPKFYKCGECTKIFRYPSHLLAHQRRHRNERPFVCAECHKRFFQASDLHVHQMIHRREKPFTCSMCGKSFSHKTNLQAHERIHTGEKPYMCSFCQRSYRQSSTYHRHLRIHQKVTLKCFPSIPEDSSATALM</sequence>
<feature type="domain" description="SCAN box" evidence="10">
    <location>
        <begin position="46"/>
        <end position="122"/>
    </location>
</feature>
<evidence type="ECO:0000259" key="9">
    <source>
        <dbReference type="PROSITE" id="PS50157"/>
    </source>
</evidence>
<dbReference type="PANTHER" id="PTHR23226:SF88">
    <property type="entry name" value="ZINC FINGER AND SCAN DOMAIN-CONTAINING PROTEIN 4"/>
    <property type="match status" value="1"/>
</dbReference>
<evidence type="ECO:0000313" key="11">
    <source>
        <dbReference type="Proteomes" id="UP000694923"/>
    </source>
</evidence>
<accession>A0ABM0S8K4</accession>
<reference evidence="12 13" key="1">
    <citation type="submission" date="2025-05" db="UniProtKB">
        <authorList>
            <consortium name="RefSeq"/>
        </authorList>
    </citation>
    <scope>IDENTIFICATION</scope>
</reference>
<name>A0ABM0S8K4_GALVR</name>
<proteinExistence type="predicted"/>
<evidence type="ECO:0000259" key="10">
    <source>
        <dbReference type="PROSITE" id="PS50804"/>
    </source>
</evidence>
<feature type="region of interest" description="Disordered" evidence="8">
    <location>
        <begin position="165"/>
        <end position="192"/>
    </location>
</feature>
<dbReference type="GeneID" id="103606363"/>
<dbReference type="InterPro" id="IPR036236">
    <property type="entry name" value="Znf_C2H2_sf"/>
</dbReference>
<feature type="compositionally biased region" description="Polar residues" evidence="8">
    <location>
        <begin position="238"/>
        <end position="259"/>
    </location>
</feature>
<dbReference type="PROSITE" id="PS50157">
    <property type="entry name" value="ZINC_FINGER_C2H2_2"/>
    <property type="match status" value="4"/>
</dbReference>
<keyword evidence="4" id="KW-0862">Zinc</keyword>
<dbReference type="Gene3D" id="1.10.4020.10">
    <property type="entry name" value="DNA breaking-rejoining enzymes"/>
    <property type="match status" value="1"/>
</dbReference>
<feature type="domain" description="C2H2-type" evidence="9">
    <location>
        <begin position="367"/>
        <end position="394"/>
    </location>
</feature>
<evidence type="ECO:0000256" key="1">
    <source>
        <dbReference type="ARBA" id="ARBA00022723"/>
    </source>
</evidence>
<feature type="domain" description="C2H2-type" evidence="9">
    <location>
        <begin position="339"/>
        <end position="366"/>
    </location>
</feature>
<gene>
    <name evidence="12 13" type="primary">ZSCAN4</name>
</gene>
<dbReference type="InterPro" id="IPR013087">
    <property type="entry name" value="Znf_C2H2_type"/>
</dbReference>
<feature type="compositionally biased region" description="Polar residues" evidence="8">
    <location>
        <begin position="287"/>
        <end position="297"/>
    </location>
</feature>
<feature type="domain" description="C2H2-type" evidence="9">
    <location>
        <begin position="395"/>
        <end position="417"/>
    </location>
</feature>
<feature type="region of interest" description="Disordered" evidence="8">
    <location>
        <begin position="228"/>
        <end position="263"/>
    </location>
</feature>
<dbReference type="InterPro" id="IPR038269">
    <property type="entry name" value="SCAN_sf"/>
</dbReference>
<keyword evidence="2" id="KW-0677">Repeat</keyword>
<keyword evidence="5 7" id="KW-0539">Nucleus</keyword>
<organism evidence="11 13">
    <name type="scientific">Galeopterus variegatus</name>
    <name type="common">Malayan flying lemur</name>
    <name type="synonym">Cynocephalus variegatus</name>
    <dbReference type="NCBI Taxonomy" id="482537"/>
    <lineage>
        <taxon>Eukaryota</taxon>
        <taxon>Metazoa</taxon>
        <taxon>Chordata</taxon>
        <taxon>Craniata</taxon>
        <taxon>Vertebrata</taxon>
        <taxon>Euteleostomi</taxon>
        <taxon>Mammalia</taxon>
        <taxon>Eutheria</taxon>
        <taxon>Euarchontoglires</taxon>
        <taxon>Dermoptera</taxon>
        <taxon>Cynocephalidae</taxon>
        <taxon>Galeopterus</taxon>
    </lineage>
</organism>
<evidence type="ECO:0000256" key="8">
    <source>
        <dbReference type="SAM" id="MobiDB-lite"/>
    </source>
</evidence>
<evidence type="ECO:0000256" key="4">
    <source>
        <dbReference type="ARBA" id="ARBA00022833"/>
    </source>
</evidence>
<keyword evidence="1" id="KW-0479">Metal-binding</keyword>
<dbReference type="Pfam" id="PF00096">
    <property type="entry name" value="zf-C2H2"/>
    <property type="match status" value="4"/>
</dbReference>
<dbReference type="PANTHER" id="PTHR23226">
    <property type="entry name" value="ZINC FINGER AND SCAN DOMAIN-CONTAINING"/>
    <property type="match status" value="1"/>
</dbReference>
<keyword evidence="11" id="KW-1185">Reference proteome</keyword>
<dbReference type="SUPFAM" id="SSF47353">
    <property type="entry name" value="Retrovirus capsid dimerization domain-like"/>
    <property type="match status" value="1"/>
</dbReference>
<protein>
    <submittedName>
        <fullName evidence="12 13">Zinc finger and SCAN domain-containing protein 4</fullName>
    </submittedName>
</protein>
<dbReference type="SMART" id="SM00431">
    <property type="entry name" value="SCAN"/>
    <property type="match status" value="1"/>
</dbReference>
<dbReference type="PROSITE" id="PS00028">
    <property type="entry name" value="ZINC_FINGER_C2H2_1"/>
    <property type="match status" value="4"/>
</dbReference>
<dbReference type="Proteomes" id="UP000694923">
    <property type="component" value="Unplaced"/>
</dbReference>
<keyword evidence="3 6" id="KW-0863">Zinc-finger</keyword>
<dbReference type="PROSITE" id="PS50804">
    <property type="entry name" value="SCAN_BOX"/>
    <property type="match status" value="1"/>
</dbReference>
<evidence type="ECO:0000256" key="7">
    <source>
        <dbReference type="PROSITE-ProRule" id="PRU00187"/>
    </source>
</evidence>
<evidence type="ECO:0000256" key="6">
    <source>
        <dbReference type="PROSITE-ProRule" id="PRU00042"/>
    </source>
</evidence>
<comment type="subcellular location">
    <subcellularLocation>
        <location evidence="7">Nucleus</location>
    </subcellularLocation>
</comment>
<evidence type="ECO:0000256" key="2">
    <source>
        <dbReference type="ARBA" id="ARBA00022737"/>
    </source>
</evidence>
<dbReference type="SUPFAM" id="SSF57667">
    <property type="entry name" value="beta-beta-alpha zinc fingers"/>
    <property type="match status" value="2"/>
</dbReference>